<evidence type="ECO:0000256" key="1">
    <source>
        <dbReference type="ARBA" id="ARBA00022723"/>
    </source>
</evidence>
<evidence type="ECO:0000259" key="5">
    <source>
        <dbReference type="PROSITE" id="PS50089"/>
    </source>
</evidence>
<evidence type="ECO:0000256" key="3">
    <source>
        <dbReference type="ARBA" id="ARBA00022833"/>
    </source>
</evidence>
<feature type="domain" description="RING-type" evidence="5">
    <location>
        <begin position="171"/>
        <end position="212"/>
    </location>
</feature>
<evidence type="ECO:0000256" key="4">
    <source>
        <dbReference type="PROSITE-ProRule" id="PRU00175"/>
    </source>
</evidence>
<protein>
    <recommendedName>
        <fullName evidence="5">RING-type domain-containing protein</fullName>
    </recommendedName>
</protein>
<accession>A0A6V7PAV4</accession>
<keyword evidence="3" id="KW-0862">Zinc</keyword>
<dbReference type="InterPro" id="IPR013083">
    <property type="entry name" value="Znf_RING/FYVE/PHD"/>
</dbReference>
<dbReference type="InterPro" id="IPR001841">
    <property type="entry name" value="Znf_RING"/>
</dbReference>
<dbReference type="GO" id="GO:0061630">
    <property type="term" value="F:ubiquitin protein ligase activity"/>
    <property type="evidence" value="ECO:0007669"/>
    <property type="project" value="TreeGrafter"/>
</dbReference>
<dbReference type="EMBL" id="LR862146">
    <property type="protein sequence ID" value="CAD1827706.1"/>
    <property type="molecule type" value="Genomic_DNA"/>
</dbReference>
<dbReference type="SMART" id="SM00184">
    <property type="entry name" value="RING"/>
    <property type="match status" value="1"/>
</dbReference>
<name>A0A6V7PAV4_ANACO</name>
<gene>
    <name evidence="6" type="ORF">CB5_LOCUS10917</name>
</gene>
<dbReference type="PROSITE" id="PS50089">
    <property type="entry name" value="ZF_RING_2"/>
    <property type="match status" value="1"/>
</dbReference>
<dbReference type="GO" id="GO:0016567">
    <property type="term" value="P:protein ubiquitination"/>
    <property type="evidence" value="ECO:0007669"/>
    <property type="project" value="TreeGrafter"/>
</dbReference>
<dbReference type="Gene3D" id="3.30.40.10">
    <property type="entry name" value="Zinc/RING finger domain, C3HC4 (zinc finger)"/>
    <property type="match status" value="1"/>
</dbReference>
<dbReference type="SUPFAM" id="SSF57850">
    <property type="entry name" value="RING/U-box"/>
    <property type="match status" value="1"/>
</dbReference>
<keyword evidence="1" id="KW-0479">Metal-binding</keyword>
<organism evidence="6">
    <name type="scientific">Ananas comosus var. bracteatus</name>
    <name type="common">red pineapple</name>
    <dbReference type="NCBI Taxonomy" id="296719"/>
    <lineage>
        <taxon>Eukaryota</taxon>
        <taxon>Viridiplantae</taxon>
        <taxon>Streptophyta</taxon>
        <taxon>Embryophyta</taxon>
        <taxon>Tracheophyta</taxon>
        <taxon>Spermatophyta</taxon>
        <taxon>Magnoliopsida</taxon>
        <taxon>Liliopsida</taxon>
        <taxon>Poales</taxon>
        <taxon>Bromeliaceae</taxon>
        <taxon>Bromelioideae</taxon>
        <taxon>Ananas</taxon>
    </lineage>
</organism>
<evidence type="ECO:0000256" key="2">
    <source>
        <dbReference type="ARBA" id="ARBA00022771"/>
    </source>
</evidence>
<dbReference type="PANTHER" id="PTHR15710">
    <property type="entry name" value="E3 UBIQUITIN-PROTEIN LIGASE PRAJA"/>
    <property type="match status" value="1"/>
</dbReference>
<sequence length="220" mass="24682">MAAGNLPYYHHKYPCATMSEPIVEYNGLSDGDSVVKLTLSLRRITQYITQVNGVSVTDREDPAEEFQSPPILRRADEFATNEAWKSSSLGILLDFDYFINCGPHILSSLAAKLGQKVHEAVELQSNSSPVVVKCSVQITVIDRMIHNDEIAQVQMLLREAAIPKQLNGQFCTICSEEFDWEVDFMELHCSHVFHPSCILRWLLRSDTCPICRSDVAGGLH</sequence>
<reference evidence="6" key="1">
    <citation type="submission" date="2020-07" db="EMBL/GenBank/DDBJ databases">
        <authorList>
            <person name="Lin J."/>
        </authorList>
    </citation>
    <scope>NUCLEOTIDE SEQUENCE</scope>
</reference>
<dbReference type="Pfam" id="PF13639">
    <property type="entry name" value="zf-RING_2"/>
    <property type="match status" value="1"/>
</dbReference>
<dbReference type="PANTHER" id="PTHR15710:SF196">
    <property type="entry name" value="F6A14.12 PROTEIN-RELATED"/>
    <property type="match status" value="1"/>
</dbReference>
<dbReference type="GO" id="GO:0008270">
    <property type="term" value="F:zinc ion binding"/>
    <property type="evidence" value="ECO:0007669"/>
    <property type="project" value="UniProtKB-KW"/>
</dbReference>
<proteinExistence type="predicted"/>
<evidence type="ECO:0000313" key="6">
    <source>
        <dbReference type="EMBL" id="CAD1827706.1"/>
    </source>
</evidence>
<keyword evidence="2 4" id="KW-0863">Zinc-finger</keyword>
<dbReference type="AlphaFoldDB" id="A0A6V7PAV4"/>
<dbReference type="GO" id="GO:0005737">
    <property type="term" value="C:cytoplasm"/>
    <property type="evidence" value="ECO:0007669"/>
    <property type="project" value="TreeGrafter"/>
</dbReference>